<reference evidence="1" key="1">
    <citation type="submission" date="2016-01" db="EMBL/GenBank/DDBJ databases">
        <authorList>
            <person name="Peeters C."/>
        </authorList>
    </citation>
    <scope>NUCLEOTIDE SEQUENCE [LARGE SCALE GENOMIC DNA]</scope>
    <source>
        <strain evidence="1">LMG 22940</strain>
    </source>
</reference>
<evidence type="ECO:0000313" key="2">
    <source>
        <dbReference type="Proteomes" id="UP000054770"/>
    </source>
</evidence>
<proteinExistence type="predicted"/>
<organism evidence="1 2">
    <name type="scientific">Caballeronia choica</name>
    <dbReference type="NCBI Taxonomy" id="326476"/>
    <lineage>
        <taxon>Bacteria</taxon>
        <taxon>Pseudomonadati</taxon>
        <taxon>Pseudomonadota</taxon>
        <taxon>Betaproteobacteria</taxon>
        <taxon>Burkholderiales</taxon>
        <taxon>Burkholderiaceae</taxon>
        <taxon>Caballeronia</taxon>
    </lineage>
</organism>
<accession>A0A158KZE1</accession>
<dbReference type="Proteomes" id="UP000054770">
    <property type="component" value="Unassembled WGS sequence"/>
</dbReference>
<comment type="caution">
    <text evidence="1">The sequence shown here is derived from an EMBL/GenBank/DDBJ whole genome shotgun (WGS) entry which is preliminary data.</text>
</comment>
<dbReference type="AlphaFoldDB" id="A0A158KZE1"/>
<evidence type="ECO:0000313" key="1">
    <source>
        <dbReference type="EMBL" id="SAL86492.1"/>
    </source>
</evidence>
<dbReference type="EMBL" id="FCON02000231">
    <property type="protein sequence ID" value="SAL86492.1"/>
    <property type="molecule type" value="Genomic_DNA"/>
</dbReference>
<protein>
    <submittedName>
        <fullName evidence="1">Uncharacterized protein</fullName>
    </submittedName>
</protein>
<gene>
    <name evidence="1" type="ORF">AWB68_08048</name>
</gene>
<sequence length="94" mass="10434">MLGDKGPSSDPGVLGHNDVIAFLPPTSMSASLGRGRIKRKPMRGTLVRYQDRIAEVLGEARGQRVMIRSIHVDGRERRTAVKWINLLPLDGQLF</sequence>
<keyword evidence="2" id="KW-1185">Reference proteome</keyword>
<name>A0A158KZE1_9BURK</name>